<evidence type="ECO:0000313" key="4">
    <source>
        <dbReference type="Proteomes" id="UP001148313"/>
    </source>
</evidence>
<dbReference type="PANTHER" id="PTHR43441">
    <property type="entry name" value="RIBOSOMAL-PROTEIN-SERINE ACETYLTRANSFERASE"/>
    <property type="match status" value="1"/>
</dbReference>
<organism evidence="3 4">
    <name type="scientific">Hoeflea poritis</name>
    <dbReference type="NCBI Taxonomy" id="2993659"/>
    <lineage>
        <taxon>Bacteria</taxon>
        <taxon>Pseudomonadati</taxon>
        <taxon>Pseudomonadota</taxon>
        <taxon>Alphaproteobacteria</taxon>
        <taxon>Hyphomicrobiales</taxon>
        <taxon>Rhizobiaceae</taxon>
        <taxon>Hoeflea</taxon>
    </lineage>
</organism>
<feature type="region of interest" description="Disordered" evidence="1">
    <location>
        <begin position="1"/>
        <end position="25"/>
    </location>
</feature>
<reference evidence="3" key="1">
    <citation type="submission" date="2022-11" db="EMBL/GenBank/DDBJ databases">
        <title>Hoeflea poritis sp. nov., isolated from scleractinian coral Porites lutea.</title>
        <authorList>
            <person name="Zhang G."/>
            <person name="Wei Q."/>
            <person name="Cai L."/>
        </authorList>
    </citation>
    <scope>NUCLEOTIDE SEQUENCE</scope>
    <source>
        <strain evidence="3">E7-10</strain>
    </source>
</reference>
<comment type="caution">
    <text evidence="3">The sequence shown here is derived from an EMBL/GenBank/DDBJ whole genome shotgun (WGS) entry which is preliminary data.</text>
</comment>
<dbReference type="EMBL" id="JAPJZH010000014">
    <property type="protein sequence ID" value="MDA4847614.1"/>
    <property type="molecule type" value="Genomic_DNA"/>
</dbReference>
<dbReference type="InterPro" id="IPR016181">
    <property type="entry name" value="Acyl_CoA_acyltransferase"/>
</dbReference>
<dbReference type="InterPro" id="IPR051908">
    <property type="entry name" value="Ribosomal_N-acetyltransferase"/>
</dbReference>
<evidence type="ECO:0000313" key="3">
    <source>
        <dbReference type="EMBL" id="MDA4847614.1"/>
    </source>
</evidence>
<dbReference type="RefSeq" id="WP_271091452.1">
    <property type="nucleotide sequence ID" value="NZ_JAPJZH010000014.1"/>
</dbReference>
<evidence type="ECO:0000256" key="1">
    <source>
        <dbReference type="SAM" id="MobiDB-lite"/>
    </source>
</evidence>
<sequence>MNQRSNEHGQPIGGSVPGWTPRARPGRETMQGRFCRVEALSAETHAESLFRAYQLDPDGVLWTYVPMGPFDALGDFRNWIDAASRDESQPYFAIVDQATGEARGIACYLRLQPEHGVIEVGGIVFSPLLQRKPAATEAMFLMMRHVMGELGYRRYEWKCDALNAPSRRAAERLGFTYDGLFEQAIVYKGRNRDTAWFSIIDKDWPALERAYTAWLDPANFDETGKQRRELGSLIAEFRER</sequence>
<accession>A0ABT4VSN5</accession>
<dbReference type="PANTHER" id="PTHR43441:SF2">
    <property type="entry name" value="FAMILY ACETYLTRANSFERASE, PUTATIVE (AFU_ORTHOLOGUE AFUA_7G00850)-RELATED"/>
    <property type="match status" value="1"/>
</dbReference>
<dbReference type="PROSITE" id="PS51186">
    <property type="entry name" value="GNAT"/>
    <property type="match status" value="1"/>
</dbReference>
<keyword evidence="4" id="KW-1185">Reference proteome</keyword>
<evidence type="ECO:0000259" key="2">
    <source>
        <dbReference type="PROSITE" id="PS51186"/>
    </source>
</evidence>
<dbReference type="InterPro" id="IPR000182">
    <property type="entry name" value="GNAT_dom"/>
</dbReference>
<dbReference type="Gene3D" id="3.40.630.30">
    <property type="match status" value="1"/>
</dbReference>
<dbReference type="Proteomes" id="UP001148313">
    <property type="component" value="Unassembled WGS sequence"/>
</dbReference>
<feature type="domain" description="N-acetyltransferase" evidence="2">
    <location>
        <begin position="38"/>
        <end position="193"/>
    </location>
</feature>
<protein>
    <submittedName>
        <fullName evidence="3">GNAT family protein</fullName>
    </submittedName>
</protein>
<gene>
    <name evidence="3" type="ORF">OOZ53_19795</name>
</gene>
<dbReference type="Pfam" id="PF13302">
    <property type="entry name" value="Acetyltransf_3"/>
    <property type="match status" value="1"/>
</dbReference>
<proteinExistence type="predicted"/>
<name>A0ABT4VSN5_9HYPH</name>
<dbReference type="SUPFAM" id="SSF55729">
    <property type="entry name" value="Acyl-CoA N-acyltransferases (Nat)"/>
    <property type="match status" value="1"/>
</dbReference>